<dbReference type="Pfam" id="PF13499">
    <property type="entry name" value="EF-hand_7"/>
    <property type="match status" value="2"/>
</dbReference>
<evidence type="ECO:0000259" key="6">
    <source>
        <dbReference type="PROSITE" id="PS50222"/>
    </source>
</evidence>
<feature type="compositionally biased region" description="Basic residues" evidence="5">
    <location>
        <begin position="173"/>
        <end position="182"/>
    </location>
</feature>
<dbReference type="FunFam" id="1.10.238.10:FF:000268">
    <property type="entry name" value="Centrin 2"/>
    <property type="match status" value="1"/>
</dbReference>
<evidence type="ECO:0000256" key="2">
    <source>
        <dbReference type="ARBA" id="ARBA00022723"/>
    </source>
</evidence>
<feature type="region of interest" description="Disordered" evidence="5">
    <location>
        <begin position="115"/>
        <end position="183"/>
    </location>
</feature>
<dbReference type="InterPro" id="IPR002048">
    <property type="entry name" value="EF_hand_dom"/>
</dbReference>
<dbReference type="EnsemblPlants" id="OB07G27920.1">
    <property type="protein sequence ID" value="OB07G27920.1"/>
    <property type="gene ID" value="OB07G27920"/>
</dbReference>
<organism evidence="7">
    <name type="scientific">Oryza brachyantha</name>
    <name type="common">malo sina</name>
    <dbReference type="NCBI Taxonomy" id="4533"/>
    <lineage>
        <taxon>Eukaryota</taxon>
        <taxon>Viridiplantae</taxon>
        <taxon>Streptophyta</taxon>
        <taxon>Embryophyta</taxon>
        <taxon>Tracheophyta</taxon>
        <taxon>Spermatophyta</taxon>
        <taxon>Magnoliopsida</taxon>
        <taxon>Liliopsida</taxon>
        <taxon>Poales</taxon>
        <taxon>Poaceae</taxon>
        <taxon>BOP clade</taxon>
        <taxon>Oryzoideae</taxon>
        <taxon>Oryzeae</taxon>
        <taxon>Oryzinae</taxon>
        <taxon>Oryza</taxon>
    </lineage>
</organism>
<evidence type="ECO:0000313" key="8">
    <source>
        <dbReference type="Proteomes" id="UP000006038"/>
    </source>
</evidence>
<dbReference type="InterPro" id="IPR050230">
    <property type="entry name" value="CALM/Myosin/TropC-like"/>
</dbReference>
<dbReference type="PROSITE" id="PS00018">
    <property type="entry name" value="EF_HAND_1"/>
    <property type="match status" value="4"/>
</dbReference>
<feature type="compositionally biased region" description="Polar residues" evidence="5">
    <location>
        <begin position="118"/>
        <end position="128"/>
    </location>
</feature>
<reference evidence="7" key="2">
    <citation type="submission" date="2013-04" db="UniProtKB">
        <authorList>
            <consortium name="EnsemblPlants"/>
        </authorList>
    </citation>
    <scope>IDENTIFICATION</scope>
</reference>
<dbReference type="SUPFAM" id="SSF47473">
    <property type="entry name" value="EF-hand"/>
    <property type="match status" value="1"/>
</dbReference>
<sequence length="327" mass="37135">MAVADLREMVRLPDVLVVCTSVGWTNEKHMLYLSLLEESFLSQLHDSEYSFKKLFNHSSGACIHKVSSKGHVKNTKAEQEHMDVEGVDRAESWIKVEHVRSPCAQSSMCHLGKKIHSPSRSAEGSDQNFVDEETKGSGQPTGRCSKKRLKSTAIAMDHQSTVKGQTRRERPRGARPHGLTKQKRQEIKEAFDLFDTDNSGTIDAKELNVAMRALGFEMTEEQINQMIADVDKDGSGSIDYEEFEYMMTAKIGERDSKEELTKAFSIIDQDKNGKISDVDIQRIAKELGENFTYQEIQEMVQEADRNGDGEIDFDEFIRMMRRTSYGY</sequence>
<evidence type="ECO:0000256" key="4">
    <source>
        <dbReference type="ARBA" id="ARBA00022837"/>
    </source>
</evidence>
<keyword evidence="3" id="KW-0677">Repeat</keyword>
<dbReference type="PANTHER" id="PTHR23048:SF59">
    <property type="entry name" value="EF-HAND SUPERFAMILY PROTEIN"/>
    <property type="match status" value="1"/>
</dbReference>
<dbReference type="Gene3D" id="1.10.238.10">
    <property type="entry name" value="EF-hand"/>
    <property type="match status" value="2"/>
</dbReference>
<dbReference type="HOGENOM" id="CLU_048667_0_0_1"/>
<dbReference type="Gramene" id="OB07G27920.1">
    <property type="protein sequence ID" value="OB07G27920.1"/>
    <property type="gene ID" value="OB07G27920"/>
</dbReference>
<dbReference type="STRING" id="4533.J3MN10"/>
<name>J3MN10_ORYBR</name>
<feature type="domain" description="EF-hand" evidence="6">
    <location>
        <begin position="291"/>
        <end position="326"/>
    </location>
</feature>
<dbReference type="SMART" id="SM00054">
    <property type="entry name" value="EFh"/>
    <property type="match status" value="4"/>
</dbReference>
<dbReference type="GO" id="GO:0016460">
    <property type="term" value="C:myosin II complex"/>
    <property type="evidence" value="ECO:0007669"/>
    <property type="project" value="TreeGrafter"/>
</dbReference>
<evidence type="ECO:0000313" key="7">
    <source>
        <dbReference type="EnsemblPlants" id="OB07G27920.1"/>
    </source>
</evidence>
<dbReference type="CDD" id="cd00051">
    <property type="entry name" value="EFh"/>
    <property type="match status" value="2"/>
</dbReference>
<dbReference type="AlphaFoldDB" id="J3MN10"/>
<dbReference type="GO" id="GO:0005509">
    <property type="term" value="F:calcium ion binding"/>
    <property type="evidence" value="ECO:0007669"/>
    <property type="project" value="InterPro"/>
</dbReference>
<protein>
    <recommendedName>
        <fullName evidence="6">EF-hand domain-containing protein</fullName>
    </recommendedName>
</protein>
<dbReference type="PANTHER" id="PTHR23048">
    <property type="entry name" value="MYOSIN LIGHT CHAIN 1, 3"/>
    <property type="match status" value="1"/>
</dbReference>
<dbReference type="Proteomes" id="UP000006038">
    <property type="component" value="Chromosome 7"/>
</dbReference>
<dbReference type="eggNOG" id="KOG0028">
    <property type="taxonomic scope" value="Eukaryota"/>
</dbReference>
<feature type="domain" description="EF-hand" evidence="6">
    <location>
        <begin position="255"/>
        <end position="290"/>
    </location>
</feature>
<comment type="function">
    <text evidence="1">Potential calcium sensor.</text>
</comment>
<evidence type="ECO:0000256" key="1">
    <source>
        <dbReference type="ARBA" id="ARBA00003291"/>
    </source>
</evidence>
<evidence type="ECO:0000256" key="3">
    <source>
        <dbReference type="ARBA" id="ARBA00022737"/>
    </source>
</evidence>
<dbReference type="FunFam" id="1.10.238.10:FF:000256">
    <property type="entry name" value="probable calcium-binding protein CML20"/>
    <property type="match status" value="1"/>
</dbReference>
<dbReference type="PROSITE" id="PS50222">
    <property type="entry name" value="EF_HAND_2"/>
    <property type="match status" value="4"/>
</dbReference>
<keyword evidence="8" id="KW-1185">Reference proteome</keyword>
<dbReference type="OMA" id="ISPTWRE"/>
<dbReference type="InterPro" id="IPR018247">
    <property type="entry name" value="EF_Hand_1_Ca_BS"/>
</dbReference>
<feature type="domain" description="EF-hand" evidence="6">
    <location>
        <begin position="218"/>
        <end position="253"/>
    </location>
</feature>
<accession>J3MN10</accession>
<evidence type="ECO:0000256" key="5">
    <source>
        <dbReference type="SAM" id="MobiDB-lite"/>
    </source>
</evidence>
<proteinExistence type="predicted"/>
<feature type="domain" description="EF-hand" evidence="6">
    <location>
        <begin position="182"/>
        <end position="217"/>
    </location>
</feature>
<keyword evidence="4" id="KW-0106">Calcium</keyword>
<reference evidence="7" key="1">
    <citation type="journal article" date="2013" name="Nat. Commun.">
        <title>Whole-genome sequencing of Oryza brachyantha reveals mechanisms underlying Oryza genome evolution.</title>
        <authorList>
            <person name="Chen J."/>
            <person name="Huang Q."/>
            <person name="Gao D."/>
            <person name="Wang J."/>
            <person name="Lang Y."/>
            <person name="Liu T."/>
            <person name="Li B."/>
            <person name="Bai Z."/>
            <person name="Luis Goicoechea J."/>
            <person name="Liang C."/>
            <person name="Chen C."/>
            <person name="Zhang W."/>
            <person name="Sun S."/>
            <person name="Liao Y."/>
            <person name="Zhang X."/>
            <person name="Yang L."/>
            <person name="Song C."/>
            <person name="Wang M."/>
            <person name="Shi J."/>
            <person name="Liu G."/>
            <person name="Liu J."/>
            <person name="Zhou H."/>
            <person name="Zhou W."/>
            <person name="Yu Q."/>
            <person name="An N."/>
            <person name="Chen Y."/>
            <person name="Cai Q."/>
            <person name="Wang B."/>
            <person name="Liu B."/>
            <person name="Min J."/>
            <person name="Huang Y."/>
            <person name="Wu H."/>
            <person name="Li Z."/>
            <person name="Zhang Y."/>
            <person name="Yin Y."/>
            <person name="Song W."/>
            <person name="Jiang J."/>
            <person name="Jackson S.A."/>
            <person name="Wing R.A."/>
            <person name="Wang J."/>
            <person name="Chen M."/>
        </authorList>
    </citation>
    <scope>NUCLEOTIDE SEQUENCE [LARGE SCALE GENOMIC DNA]</scope>
    <source>
        <strain evidence="7">cv. IRGC 101232</strain>
    </source>
</reference>
<dbReference type="InterPro" id="IPR011992">
    <property type="entry name" value="EF-hand-dom_pair"/>
</dbReference>
<keyword evidence="2" id="KW-0479">Metal-binding</keyword>